<accession>A0A1I5XT99</accession>
<sequence length="264" mass="27831">MGFKAAKKVAKRAAEVILLNLPITVLLAVSVSALPLAANSTSGAPRAALMVALLVCAGLAGASIWLRSSHSGTYKDIAERLARTLSGGGLPVIVALGLLASKTDSGQAQVAQRDLVHHVLVAAKRTSSHAKESSQTRTAFYQLKKDDGLLHLINAEWGGAAPRRTMGDQGEHDGDLLQFTLNPLRGKRVDDLRKQESFLDVLEMGSLQYRSCIAVAVGIRDVNEVAGLLVAVSPEPKAFAETDLEALRLLAGILAAALAHVHSL</sequence>
<gene>
    <name evidence="3" type="ORF">SAMN04489713_12834</name>
</gene>
<reference evidence="3 4" key="1">
    <citation type="submission" date="2016-10" db="EMBL/GenBank/DDBJ databases">
        <authorList>
            <person name="de Groot N.N."/>
        </authorList>
    </citation>
    <scope>NUCLEOTIDE SEQUENCE [LARGE SCALE GENOMIC DNA]</scope>
    <source>
        <strain evidence="3 4">DSM 43067</strain>
    </source>
</reference>
<dbReference type="RefSeq" id="WP_143118844.1">
    <property type="nucleotide sequence ID" value="NZ_CP083237.1"/>
</dbReference>
<dbReference type="InterPro" id="IPR029016">
    <property type="entry name" value="GAF-like_dom_sf"/>
</dbReference>
<dbReference type="Gene3D" id="3.30.450.40">
    <property type="match status" value="1"/>
</dbReference>
<keyword evidence="1" id="KW-1133">Transmembrane helix</keyword>
<dbReference type="EMBL" id="FOVH01000028">
    <property type="protein sequence ID" value="SFQ35193.1"/>
    <property type="molecule type" value="Genomic_DNA"/>
</dbReference>
<protein>
    <submittedName>
        <fullName evidence="3">GAF domain-containing protein</fullName>
    </submittedName>
</protein>
<dbReference type="OrthoDB" id="10011375at2"/>
<keyword evidence="1" id="KW-0812">Transmembrane</keyword>
<feature type="domain" description="GAF" evidence="2">
    <location>
        <begin position="188"/>
        <end position="258"/>
    </location>
</feature>
<feature type="transmembrane region" description="Helical" evidence="1">
    <location>
        <begin position="44"/>
        <end position="66"/>
    </location>
</feature>
<evidence type="ECO:0000313" key="4">
    <source>
        <dbReference type="Proteomes" id="UP000183413"/>
    </source>
</evidence>
<evidence type="ECO:0000313" key="3">
    <source>
        <dbReference type="EMBL" id="SFQ35193.1"/>
    </source>
</evidence>
<name>A0A1I5XT99_9ACTN</name>
<keyword evidence="4" id="KW-1185">Reference proteome</keyword>
<dbReference type="SUPFAM" id="SSF55781">
    <property type="entry name" value="GAF domain-like"/>
    <property type="match status" value="1"/>
</dbReference>
<evidence type="ECO:0000256" key="1">
    <source>
        <dbReference type="SAM" id="Phobius"/>
    </source>
</evidence>
<dbReference type="InterPro" id="IPR003018">
    <property type="entry name" value="GAF"/>
</dbReference>
<dbReference type="Proteomes" id="UP000183413">
    <property type="component" value="Unassembled WGS sequence"/>
</dbReference>
<dbReference type="AlphaFoldDB" id="A0A1I5XT99"/>
<dbReference type="Pfam" id="PF01590">
    <property type="entry name" value="GAF"/>
    <property type="match status" value="1"/>
</dbReference>
<keyword evidence="1" id="KW-0472">Membrane</keyword>
<feature type="transmembrane region" description="Helical" evidence="1">
    <location>
        <begin position="16"/>
        <end position="38"/>
    </location>
</feature>
<organism evidence="3 4">
    <name type="scientific">Actinomadura madurae</name>
    <dbReference type="NCBI Taxonomy" id="1993"/>
    <lineage>
        <taxon>Bacteria</taxon>
        <taxon>Bacillati</taxon>
        <taxon>Actinomycetota</taxon>
        <taxon>Actinomycetes</taxon>
        <taxon>Streptosporangiales</taxon>
        <taxon>Thermomonosporaceae</taxon>
        <taxon>Actinomadura</taxon>
    </lineage>
</organism>
<evidence type="ECO:0000259" key="2">
    <source>
        <dbReference type="Pfam" id="PF01590"/>
    </source>
</evidence>
<proteinExistence type="predicted"/>
<dbReference type="InParanoid" id="A0A1I5XT99"/>
<dbReference type="GeneID" id="99649019"/>